<comment type="caution">
    <text evidence="1">The sequence shown here is derived from an EMBL/GenBank/DDBJ whole genome shotgun (WGS) entry which is preliminary data.</text>
</comment>
<dbReference type="Proteomes" id="UP001267426">
    <property type="component" value="Unassembled WGS sequence"/>
</dbReference>
<protein>
    <submittedName>
        <fullName evidence="1">Uncharacterized protein</fullName>
    </submittedName>
</protein>
<evidence type="ECO:0000313" key="2">
    <source>
        <dbReference type="Proteomes" id="UP001267426"/>
    </source>
</evidence>
<keyword evidence="2" id="KW-1185">Reference proteome</keyword>
<evidence type="ECO:0000313" key="1">
    <source>
        <dbReference type="EMBL" id="MDT0631419.1"/>
    </source>
</evidence>
<name>A0ABU3BQ72_9BACT</name>
<proteinExistence type="predicted"/>
<accession>A0ABU3BQ72</accession>
<dbReference type="EMBL" id="JAVRHT010000012">
    <property type="protein sequence ID" value="MDT0631419.1"/>
    <property type="molecule type" value="Genomic_DNA"/>
</dbReference>
<dbReference type="RefSeq" id="WP_311662762.1">
    <property type="nucleotide sequence ID" value="NZ_JAVRHT010000012.1"/>
</dbReference>
<organism evidence="1 2">
    <name type="scientific">Rubrivirga litoralis</name>
    <dbReference type="NCBI Taxonomy" id="3075598"/>
    <lineage>
        <taxon>Bacteria</taxon>
        <taxon>Pseudomonadati</taxon>
        <taxon>Rhodothermota</taxon>
        <taxon>Rhodothermia</taxon>
        <taxon>Rhodothermales</taxon>
        <taxon>Rubricoccaceae</taxon>
        <taxon>Rubrivirga</taxon>
    </lineage>
</organism>
<sequence length="250" mass="28086">MYDDENRATDAACRELLDHLLQDERAWMDEMAPGGVPSHGLAALINRGSPEFSGRPLRVRWLGLLGEVLWDVFSDNHDVVGPDGELYDLGSFRGSADFIADVVNDRLPDDLRAGPSRSERGWGVRGVGAFVYLDFYMGTLGADKDRVRPFYVRVFERLRERGCDWRYASPSLRAVRLTPADSDDDPATYDPLAALAEAATRSEKDAAFEKLSRDLAEANAEAFEKSVRDPPPVVRSYIEVFGERPRYVRR</sequence>
<reference evidence="1 2" key="1">
    <citation type="submission" date="2023-09" db="EMBL/GenBank/DDBJ databases">
        <authorList>
            <person name="Rey-Velasco X."/>
        </authorList>
    </citation>
    <scope>NUCLEOTIDE SEQUENCE [LARGE SCALE GENOMIC DNA]</scope>
    <source>
        <strain evidence="1 2">F394</strain>
    </source>
</reference>
<gene>
    <name evidence="1" type="ORF">RM540_06610</name>
</gene>